<keyword evidence="2" id="KW-1185">Reference proteome</keyword>
<dbReference type="Proteomes" id="UP000236161">
    <property type="component" value="Unassembled WGS sequence"/>
</dbReference>
<protein>
    <submittedName>
        <fullName evidence="1">Uncharacterized protein</fullName>
    </submittedName>
</protein>
<sequence length="64" mass="7023">MIALFDSSVSHSFISENVVRKLALLIYPLDDVLNVVLPTGTTISVTSCVNRDHNQGSNFLELFA</sequence>
<reference evidence="1 2" key="1">
    <citation type="journal article" date="2017" name="Nature">
        <title>The Apostasia genome and the evolution of orchids.</title>
        <authorList>
            <person name="Zhang G.Q."/>
            <person name="Liu K.W."/>
            <person name="Li Z."/>
            <person name="Lohaus R."/>
            <person name="Hsiao Y.Y."/>
            <person name="Niu S.C."/>
            <person name="Wang J.Y."/>
            <person name="Lin Y.C."/>
            <person name="Xu Q."/>
            <person name="Chen L.J."/>
            <person name="Yoshida K."/>
            <person name="Fujiwara S."/>
            <person name="Wang Z.W."/>
            <person name="Zhang Y.Q."/>
            <person name="Mitsuda N."/>
            <person name="Wang M."/>
            <person name="Liu G.H."/>
            <person name="Pecoraro L."/>
            <person name="Huang H.X."/>
            <person name="Xiao X.J."/>
            <person name="Lin M."/>
            <person name="Wu X.Y."/>
            <person name="Wu W.L."/>
            <person name="Chen Y.Y."/>
            <person name="Chang S.B."/>
            <person name="Sakamoto S."/>
            <person name="Ohme-Takagi M."/>
            <person name="Yagi M."/>
            <person name="Zeng S.J."/>
            <person name="Shen C.Y."/>
            <person name="Yeh C.M."/>
            <person name="Luo Y.B."/>
            <person name="Tsai W.C."/>
            <person name="Van de Peer Y."/>
            <person name="Liu Z.J."/>
        </authorList>
    </citation>
    <scope>NUCLEOTIDE SEQUENCE [LARGE SCALE GENOMIC DNA]</scope>
    <source>
        <strain evidence="2">cv. Shenzhen</strain>
        <tissue evidence="1">Stem</tissue>
    </source>
</reference>
<proteinExistence type="predicted"/>
<evidence type="ECO:0000313" key="2">
    <source>
        <dbReference type="Proteomes" id="UP000236161"/>
    </source>
</evidence>
<name>A0A2I0A0F9_9ASPA</name>
<organism evidence="1 2">
    <name type="scientific">Apostasia shenzhenica</name>
    <dbReference type="NCBI Taxonomy" id="1088818"/>
    <lineage>
        <taxon>Eukaryota</taxon>
        <taxon>Viridiplantae</taxon>
        <taxon>Streptophyta</taxon>
        <taxon>Embryophyta</taxon>
        <taxon>Tracheophyta</taxon>
        <taxon>Spermatophyta</taxon>
        <taxon>Magnoliopsida</taxon>
        <taxon>Liliopsida</taxon>
        <taxon>Asparagales</taxon>
        <taxon>Orchidaceae</taxon>
        <taxon>Apostasioideae</taxon>
        <taxon>Apostasia</taxon>
    </lineage>
</organism>
<dbReference type="OrthoDB" id="786680at2759"/>
<dbReference type="AlphaFoldDB" id="A0A2I0A0F9"/>
<dbReference type="EMBL" id="KZ452041">
    <property type="protein sequence ID" value="PKA49033.1"/>
    <property type="molecule type" value="Genomic_DNA"/>
</dbReference>
<accession>A0A2I0A0F9</accession>
<gene>
    <name evidence="1" type="ORF">AXF42_Ash020612</name>
</gene>
<dbReference type="Pfam" id="PF08284">
    <property type="entry name" value="RVP_2"/>
    <property type="match status" value="1"/>
</dbReference>
<evidence type="ECO:0000313" key="1">
    <source>
        <dbReference type="EMBL" id="PKA49033.1"/>
    </source>
</evidence>